<reference evidence="3" key="1">
    <citation type="submission" date="2023-07" db="EMBL/GenBank/DDBJ databases">
        <title>A draft genome of Kazachstania heterogenica Y-27499.</title>
        <authorList>
            <person name="Donic C."/>
            <person name="Kralova J.S."/>
            <person name="Fidel L."/>
            <person name="Ben-Dor S."/>
            <person name="Jung S."/>
        </authorList>
    </citation>
    <scope>NUCLEOTIDE SEQUENCE [LARGE SCALE GENOMIC DNA]</scope>
    <source>
        <strain evidence="3">Y27499</strain>
    </source>
</reference>
<dbReference type="CDD" id="cd08247">
    <property type="entry name" value="AST1_like"/>
    <property type="match status" value="1"/>
</dbReference>
<proteinExistence type="predicted"/>
<dbReference type="FunFam" id="3.90.180.10:FF:000038">
    <property type="entry name" value="Ast1p"/>
    <property type="match status" value="1"/>
</dbReference>
<feature type="domain" description="Alcohol dehydrogenase-like N-terminal" evidence="1">
    <location>
        <begin position="79"/>
        <end position="138"/>
    </location>
</feature>
<dbReference type="EMBL" id="JAWIZZ010000047">
    <property type="protein sequence ID" value="KAK5779463.1"/>
    <property type="molecule type" value="Genomic_DNA"/>
</dbReference>
<dbReference type="InterPro" id="IPR011032">
    <property type="entry name" value="GroES-like_sf"/>
</dbReference>
<dbReference type="Gene3D" id="3.40.50.720">
    <property type="entry name" value="NAD(P)-binding Rossmann-like Domain"/>
    <property type="match status" value="2"/>
</dbReference>
<organism evidence="2 3">
    <name type="scientific">Arxiozyma heterogenica</name>
    <dbReference type="NCBI Taxonomy" id="278026"/>
    <lineage>
        <taxon>Eukaryota</taxon>
        <taxon>Fungi</taxon>
        <taxon>Dikarya</taxon>
        <taxon>Ascomycota</taxon>
        <taxon>Saccharomycotina</taxon>
        <taxon>Saccharomycetes</taxon>
        <taxon>Saccharomycetales</taxon>
        <taxon>Saccharomycetaceae</taxon>
        <taxon>Arxiozyma</taxon>
    </lineage>
</organism>
<keyword evidence="3" id="KW-1185">Reference proteome</keyword>
<protein>
    <recommendedName>
        <fullName evidence="1">Alcohol dehydrogenase-like N-terminal domain-containing protein</fullName>
    </recommendedName>
</protein>
<dbReference type="Gene3D" id="3.90.180.10">
    <property type="entry name" value="Medium-chain alcohol dehydrogenases, catalytic domain"/>
    <property type="match status" value="2"/>
</dbReference>
<dbReference type="Proteomes" id="UP001306508">
    <property type="component" value="Unassembled WGS sequence"/>
</dbReference>
<gene>
    <name evidence="2" type="ORF">RI543_003354</name>
</gene>
<comment type="caution">
    <text evidence="2">The sequence shown here is derived from an EMBL/GenBank/DDBJ whole genome shotgun (WGS) entry which is preliminary data.</text>
</comment>
<dbReference type="Pfam" id="PF13602">
    <property type="entry name" value="ADH_zinc_N_2"/>
    <property type="match status" value="1"/>
</dbReference>
<dbReference type="PANTHER" id="PTHR43482">
    <property type="entry name" value="PROTEIN AST1-RELATED"/>
    <property type="match status" value="1"/>
</dbReference>
<dbReference type="PANTHER" id="PTHR43482:SF1">
    <property type="entry name" value="PROTEIN AST1-RELATED"/>
    <property type="match status" value="1"/>
</dbReference>
<name>A0AAN7WMA9_9SACH</name>
<evidence type="ECO:0000259" key="1">
    <source>
        <dbReference type="Pfam" id="PF08240"/>
    </source>
</evidence>
<dbReference type="InterPro" id="IPR013154">
    <property type="entry name" value="ADH-like_N"/>
</dbReference>
<evidence type="ECO:0000313" key="3">
    <source>
        <dbReference type="Proteomes" id="UP001306508"/>
    </source>
</evidence>
<accession>A0AAN7WMA9</accession>
<sequence>MSKHGDKIISKLTPSLQIMIETPEVEAPKKITTNEVKLQRVARPLRHVKYIPCKAQVFTTCESPINFTYEKKIKTPISKNKLVVQVSHVALNPIDSKIKNGYKTTLYGEVGLGREYCGIITHVGSDISYCWHEGDKVMGIYYHPHEGYGSLQSSILVDPKVDPIVLKPDSISDEEASGSLFCLGAVFNLLKKLNKDKYLTTDSNVLINGGTTSLSLFAVQLLKRVYKLNKKLVIITSSNGPDILKSNFPDLKDDMIFINYLTCRGKSSKPLKQLIKEQKITDYTDNSAQTIEEEPIIPYTQGKFDIVLDFVGGYDIIEHGASIIHSKGIYVTTVGDYVGNYKEDIFDSWDNPSANARKLFNWSFRYSHYYFNPNQKRPSKDNWVETCVQYLKDGTVKCIVDKVYDWNDTNEAFKYLLTQRAQGKIILKVEMF</sequence>
<dbReference type="AlphaFoldDB" id="A0AAN7WMA9"/>
<evidence type="ECO:0000313" key="2">
    <source>
        <dbReference type="EMBL" id="KAK5779463.1"/>
    </source>
</evidence>
<dbReference type="InterPro" id="IPR052585">
    <property type="entry name" value="Lipid_raft_assoc_Zn_ADH"/>
</dbReference>
<dbReference type="SUPFAM" id="SSF50129">
    <property type="entry name" value="GroES-like"/>
    <property type="match status" value="1"/>
</dbReference>
<dbReference type="Pfam" id="PF08240">
    <property type="entry name" value="ADH_N"/>
    <property type="match status" value="1"/>
</dbReference>